<evidence type="ECO:0000256" key="1">
    <source>
        <dbReference type="ARBA" id="ARBA00022737"/>
    </source>
</evidence>
<evidence type="ECO:0000313" key="7">
    <source>
        <dbReference type="EMBL" id="KAK4448704.1"/>
    </source>
</evidence>
<evidence type="ECO:0000256" key="4">
    <source>
        <dbReference type="SAM" id="Coils"/>
    </source>
</evidence>
<gene>
    <name evidence="7" type="ORF">QBC34DRAFT_495090</name>
</gene>
<dbReference type="SUPFAM" id="SSF48403">
    <property type="entry name" value="Ankyrin repeat"/>
    <property type="match status" value="2"/>
</dbReference>
<dbReference type="PRINTS" id="PR01415">
    <property type="entry name" value="ANKYRIN"/>
</dbReference>
<name>A0AAV9GL92_9PEZI</name>
<evidence type="ECO:0008006" key="9">
    <source>
        <dbReference type="Google" id="ProtNLM"/>
    </source>
</evidence>
<dbReference type="Pfam" id="PF24883">
    <property type="entry name" value="NPHP3_N"/>
    <property type="match status" value="1"/>
</dbReference>
<evidence type="ECO:0000259" key="6">
    <source>
        <dbReference type="Pfam" id="PF24883"/>
    </source>
</evidence>
<dbReference type="PANTHER" id="PTHR24198">
    <property type="entry name" value="ANKYRIN REPEAT AND PROTEIN KINASE DOMAIN-CONTAINING PROTEIN"/>
    <property type="match status" value="1"/>
</dbReference>
<feature type="repeat" description="ANK" evidence="3">
    <location>
        <begin position="1052"/>
        <end position="1084"/>
    </location>
</feature>
<accession>A0AAV9GL92</accession>
<feature type="repeat" description="ANK" evidence="3">
    <location>
        <begin position="722"/>
        <end position="754"/>
    </location>
</feature>
<evidence type="ECO:0000256" key="3">
    <source>
        <dbReference type="PROSITE-ProRule" id="PRU00023"/>
    </source>
</evidence>
<dbReference type="Gene3D" id="1.25.40.20">
    <property type="entry name" value="Ankyrin repeat-containing domain"/>
    <property type="match status" value="4"/>
</dbReference>
<reference evidence="7" key="1">
    <citation type="journal article" date="2023" name="Mol. Phylogenet. Evol.">
        <title>Genome-scale phylogeny and comparative genomics of the fungal order Sordariales.</title>
        <authorList>
            <person name="Hensen N."/>
            <person name="Bonometti L."/>
            <person name="Westerberg I."/>
            <person name="Brannstrom I.O."/>
            <person name="Guillou S."/>
            <person name="Cros-Aarteil S."/>
            <person name="Calhoun S."/>
            <person name="Haridas S."/>
            <person name="Kuo A."/>
            <person name="Mondo S."/>
            <person name="Pangilinan J."/>
            <person name="Riley R."/>
            <person name="LaButti K."/>
            <person name="Andreopoulos B."/>
            <person name="Lipzen A."/>
            <person name="Chen C."/>
            <person name="Yan M."/>
            <person name="Daum C."/>
            <person name="Ng V."/>
            <person name="Clum A."/>
            <person name="Steindorff A."/>
            <person name="Ohm R.A."/>
            <person name="Martin F."/>
            <person name="Silar P."/>
            <person name="Natvig D.O."/>
            <person name="Lalanne C."/>
            <person name="Gautier V."/>
            <person name="Ament-Velasquez S.L."/>
            <person name="Kruys A."/>
            <person name="Hutchinson M.I."/>
            <person name="Powell A.J."/>
            <person name="Barry K."/>
            <person name="Miller A.N."/>
            <person name="Grigoriev I.V."/>
            <person name="Debuchy R."/>
            <person name="Gladieux P."/>
            <person name="Hiltunen Thoren M."/>
            <person name="Johannesson H."/>
        </authorList>
    </citation>
    <scope>NUCLEOTIDE SEQUENCE</scope>
    <source>
        <strain evidence="7">PSN243</strain>
    </source>
</reference>
<proteinExistence type="predicted"/>
<feature type="coiled-coil region" evidence="4">
    <location>
        <begin position="38"/>
        <end position="65"/>
    </location>
</feature>
<keyword evidence="4" id="KW-0175">Coiled coil</keyword>
<dbReference type="InterPro" id="IPR002110">
    <property type="entry name" value="Ankyrin_rpt"/>
</dbReference>
<dbReference type="GO" id="GO:0005737">
    <property type="term" value="C:cytoplasm"/>
    <property type="evidence" value="ECO:0007669"/>
    <property type="project" value="TreeGrafter"/>
</dbReference>
<feature type="domain" description="Nephrocystin 3-like N-terminal" evidence="6">
    <location>
        <begin position="281"/>
        <end position="322"/>
    </location>
</feature>
<feature type="repeat" description="ANK" evidence="3">
    <location>
        <begin position="951"/>
        <end position="983"/>
    </location>
</feature>
<evidence type="ECO:0000313" key="8">
    <source>
        <dbReference type="Proteomes" id="UP001321760"/>
    </source>
</evidence>
<protein>
    <recommendedName>
        <fullName evidence="9">Fungal N-terminal domain-containing protein</fullName>
    </recommendedName>
</protein>
<sequence length="1375" mass="153300">MEPLSTASTVLSTIGSVLTTGYQIYDYIQAVKNAPTSARALETEVAALNVALDKIRQLLSKLDKEGKSTYANTSLLFRVVNGCQAEMDEIFTQLNHFRSPHRLSRIFHRLTWPLNEQDTTKAAEALHRYAQVFQLSLSTDAFTFLFNSCEAALGRPDEIHSSSAVIITDLDALRDQLAELGDGQRDRKFAEFVEWFPTIAYQDKHLYIQTHRLDGSGKWMLDSSTFQEWQDFATPRSTSSARAGLDCIVADHLQQRARSGACVAYFYFDYNYQDVQKPYFVTNVYIVLDALDECDATENRGPILEFVRKMIQSNVRLFATSRPFPQDILDAFEGTIPVDIEAASTDLRTYVLDVMSKSKWKARALTESLREKVVAKIVENSQGMFLLARFQINYVMSQNSPGEVEQSLKILPKGLYENFDITMARIEKLQYDHQVQFAKQTLLWITTAARPLSVAEIRHAIRISEAPNQFSLDTVPAWQLCVEYCLGFVVLDTKSDTVRLAHFSIDEYLRQRQFDFIASGQQEAAVACLNYIAMPWRLGTYQTVVEADDNGTDPDISHDSIWVKIQANLHYSSLTTKLDELRELLPFMDYATAHWGDHAAKAWTDPVIRATKAWLKNQECFQFWSWANEREGRATLYATRDLADFSNRHLDEDLQWGASHVAARFGLWGLMPSNVGDLRAAINSTTRNGDTPLMIAAERGHVDFVRVLLANPATMINETDVDGNTALCRAVYDGQLAAAQTLLAEGSGVNATLGTPLHAALQLAKVNITRALLSCPDLDINAFPIMEENADIMTREELENWRLIIRSLAEELGIRGERHPRDRCLSWAFTYDSLYLGWLDNGLDGRMWDEIGDTVLHDAARRENGDGRVRQLLARGLPVDVRSRDGVTALGIAAHAGVTNTVKLLLSLGADVNAQDDDGWTPLHFAARAGQVEITKILLESGATLNAKNNSGLSPVQAAAWSGNTEAVLCLYEHGADCLAKTRDGGSLLLCSVQGGDMATVQRVLEMTRPEDVNGFPENGVSPLIHACLAKRLDLVTLLVDNGAKVDLADESGYTALHAAAAKNSEDIVDFLLKHGANPNAADEFMGTPYTTSVENMASVRKLLLDHGGDPFVEGGYGWTPAEIFHCIGILPRELGNLTDTLRLVSSGDETRPRQIKRLKALIDEALRSTMAGRYHPWQFRLLGRVLALVGNITDAETAFERLLIVPWGTNVVSFSNGFICQLCRGESMTGSAFVCAPCIVHPALFDQFSPQDVFNSGGRDAQWAAFLDVNGFMDLRYSMYRVHDQNDVKTPQGREERILSMLLDKITEDRPDTPTESPELLQCKMDHKFVCVPGRNWSTLAEGTVNTKGQTVEEWLKGLRDRYEQEDEPPARAL</sequence>
<feature type="domain" description="GPI inositol-deacylase winged helix" evidence="5">
    <location>
        <begin position="436"/>
        <end position="511"/>
    </location>
</feature>
<dbReference type="EMBL" id="MU865941">
    <property type="protein sequence ID" value="KAK4448704.1"/>
    <property type="molecule type" value="Genomic_DNA"/>
</dbReference>
<feature type="repeat" description="ANK" evidence="3">
    <location>
        <begin position="885"/>
        <end position="917"/>
    </location>
</feature>
<dbReference type="PROSITE" id="PS50088">
    <property type="entry name" value="ANK_REPEAT"/>
    <property type="match status" value="8"/>
</dbReference>
<feature type="repeat" description="ANK" evidence="3">
    <location>
        <begin position="688"/>
        <end position="720"/>
    </location>
</feature>
<keyword evidence="1" id="KW-0677">Repeat</keyword>
<dbReference type="Pfam" id="PF12796">
    <property type="entry name" value="Ank_2"/>
    <property type="match status" value="3"/>
</dbReference>
<reference evidence="7" key="2">
    <citation type="submission" date="2023-05" db="EMBL/GenBank/DDBJ databases">
        <authorList>
            <consortium name="Lawrence Berkeley National Laboratory"/>
            <person name="Steindorff A."/>
            <person name="Hensen N."/>
            <person name="Bonometti L."/>
            <person name="Westerberg I."/>
            <person name="Brannstrom I.O."/>
            <person name="Guillou S."/>
            <person name="Cros-Aarteil S."/>
            <person name="Calhoun S."/>
            <person name="Haridas S."/>
            <person name="Kuo A."/>
            <person name="Mondo S."/>
            <person name="Pangilinan J."/>
            <person name="Riley R."/>
            <person name="Labutti K."/>
            <person name="Andreopoulos B."/>
            <person name="Lipzen A."/>
            <person name="Chen C."/>
            <person name="Yanf M."/>
            <person name="Daum C."/>
            <person name="Ng V."/>
            <person name="Clum A."/>
            <person name="Ohm R."/>
            <person name="Martin F."/>
            <person name="Silar P."/>
            <person name="Natvig D."/>
            <person name="Lalanne C."/>
            <person name="Gautier V."/>
            <person name="Ament-Velasquez S.L."/>
            <person name="Kruys A."/>
            <person name="Hutchinson M.I."/>
            <person name="Powell A.J."/>
            <person name="Barry K."/>
            <person name="Miller A.N."/>
            <person name="Grigoriev I.V."/>
            <person name="Debuchy R."/>
            <person name="Gladieux P."/>
            <person name="Thoren M.H."/>
            <person name="Johannesson H."/>
        </authorList>
    </citation>
    <scope>NUCLEOTIDE SEQUENCE</scope>
    <source>
        <strain evidence="7">PSN243</strain>
    </source>
</reference>
<dbReference type="InterPro" id="IPR056884">
    <property type="entry name" value="NPHP3-like_N"/>
</dbReference>
<feature type="repeat" description="ANK" evidence="3">
    <location>
        <begin position="1019"/>
        <end position="1051"/>
    </location>
</feature>
<feature type="repeat" description="ANK" evidence="3">
    <location>
        <begin position="918"/>
        <end position="950"/>
    </location>
</feature>
<evidence type="ECO:0000256" key="2">
    <source>
        <dbReference type="ARBA" id="ARBA00023043"/>
    </source>
</evidence>
<organism evidence="7 8">
    <name type="scientific">Podospora aff. communis PSN243</name>
    <dbReference type="NCBI Taxonomy" id="3040156"/>
    <lineage>
        <taxon>Eukaryota</taxon>
        <taxon>Fungi</taxon>
        <taxon>Dikarya</taxon>
        <taxon>Ascomycota</taxon>
        <taxon>Pezizomycotina</taxon>
        <taxon>Sordariomycetes</taxon>
        <taxon>Sordariomycetidae</taxon>
        <taxon>Sordariales</taxon>
        <taxon>Podosporaceae</taxon>
        <taxon>Podospora</taxon>
    </lineage>
</organism>
<dbReference type="Pfam" id="PF22939">
    <property type="entry name" value="WHD_GPIID"/>
    <property type="match status" value="1"/>
</dbReference>
<comment type="caution">
    <text evidence="7">The sequence shown here is derived from an EMBL/GenBank/DDBJ whole genome shotgun (WGS) entry which is preliminary data.</text>
</comment>
<keyword evidence="2 3" id="KW-0040">ANK repeat</keyword>
<keyword evidence="8" id="KW-1185">Reference proteome</keyword>
<dbReference type="PROSITE" id="PS50297">
    <property type="entry name" value="ANK_REP_REGION"/>
    <property type="match status" value="5"/>
</dbReference>
<dbReference type="Proteomes" id="UP001321760">
    <property type="component" value="Unassembled WGS sequence"/>
</dbReference>
<dbReference type="SMART" id="SM00248">
    <property type="entry name" value="ANK"/>
    <property type="match status" value="9"/>
</dbReference>
<feature type="repeat" description="ANK" evidence="3">
    <location>
        <begin position="851"/>
        <end position="884"/>
    </location>
</feature>
<dbReference type="InterPro" id="IPR054471">
    <property type="entry name" value="GPIID_WHD"/>
</dbReference>
<dbReference type="PANTHER" id="PTHR24198:SF165">
    <property type="entry name" value="ANKYRIN REPEAT-CONTAINING PROTEIN-RELATED"/>
    <property type="match status" value="1"/>
</dbReference>
<evidence type="ECO:0000259" key="5">
    <source>
        <dbReference type="Pfam" id="PF22939"/>
    </source>
</evidence>
<dbReference type="InterPro" id="IPR036770">
    <property type="entry name" value="Ankyrin_rpt-contain_sf"/>
</dbReference>